<organism evidence="11 12">
    <name type="scientific">Candidatus Berkelbacteria bacterium Gr01-1014_85</name>
    <dbReference type="NCBI Taxonomy" id="2017150"/>
    <lineage>
        <taxon>Bacteria</taxon>
        <taxon>Candidatus Berkelbacteria</taxon>
    </lineage>
</organism>
<evidence type="ECO:0000256" key="8">
    <source>
        <dbReference type="ARBA" id="ARBA00029731"/>
    </source>
</evidence>
<protein>
    <recommendedName>
        <fullName evidence="2">Proline--tRNA ligase</fullName>
        <ecNumber evidence="1">6.1.1.15</ecNumber>
    </recommendedName>
    <alternativeName>
        <fullName evidence="8">Prolyl-tRNA synthetase</fullName>
    </alternativeName>
</protein>
<evidence type="ECO:0000256" key="2">
    <source>
        <dbReference type="ARBA" id="ARBA00019110"/>
    </source>
</evidence>
<keyword evidence="4" id="KW-0547">Nucleotide-binding</keyword>
<evidence type="ECO:0000259" key="10">
    <source>
        <dbReference type="PROSITE" id="PS50862"/>
    </source>
</evidence>
<dbReference type="InterPro" id="IPR044140">
    <property type="entry name" value="ProRS_anticodon_short"/>
</dbReference>
<evidence type="ECO:0000256" key="7">
    <source>
        <dbReference type="ARBA" id="ARBA00023146"/>
    </source>
</evidence>
<proteinExistence type="predicted"/>
<evidence type="ECO:0000256" key="9">
    <source>
        <dbReference type="ARBA" id="ARBA00047671"/>
    </source>
</evidence>
<evidence type="ECO:0000256" key="3">
    <source>
        <dbReference type="ARBA" id="ARBA00022598"/>
    </source>
</evidence>
<dbReference type="GO" id="GO:0006433">
    <property type="term" value="P:prolyl-tRNA aminoacylation"/>
    <property type="evidence" value="ECO:0007669"/>
    <property type="project" value="InterPro"/>
</dbReference>
<keyword evidence="3" id="KW-0436">Ligase</keyword>
<evidence type="ECO:0000256" key="1">
    <source>
        <dbReference type="ARBA" id="ARBA00012831"/>
    </source>
</evidence>
<accession>A0A554JDT8</accession>
<dbReference type="InterPro" id="IPR002316">
    <property type="entry name" value="Pro-tRNA-ligase_IIa"/>
</dbReference>
<comment type="caution">
    <text evidence="11">The sequence shown here is derived from an EMBL/GenBank/DDBJ whole genome shotgun (WGS) entry which is preliminary data.</text>
</comment>
<dbReference type="PANTHER" id="PTHR42753">
    <property type="entry name" value="MITOCHONDRIAL RIBOSOME PROTEIN L39/PROLYL-TRNA LIGASE FAMILY MEMBER"/>
    <property type="match status" value="1"/>
</dbReference>
<dbReference type="InterPro" id="IPR006195">
    <property type="entry name" value="aa-tRNA-synth_II"/>
</dbReference>
<reference evidence="11 12" key="1">
    <citation type="submission" date="2017-08" db="EMBL/GenBank/DDBJ databases">
        <title>Mechanisms for carbon and nitrogen cycling indicate functional differentiation within the Candidate Phyla Radiation.</title>
        <authorList>
            <person name="Danczak R.E."/>
            <person name="Johnston M.D."/>
            <person name="Kenah C."/>
            <person name="Slattery M."/>
            <person name="Wrighton K.C."/>
            <person name="Wilkins M.J."/>
        </authorList>
    </citation>
    <scope>NUCLEOTIDE SEQUENCE [LARGE SCALE GENOMIC DNA]</scope>
    <source>
        <strain evidence="11">Gr01-1014_85</strain>
    </source>
</reference>
<dbReference type="Gene3D" id="3.30.930.10">
    <property type="entry name" value="Bira Bifunctional Protein, Domain 2"/>
    <property type="match status" value="1"/>
</dbReference>
<keyword evidence="6" id="KW-0648">Protein biosynthesis</keyword>
<dbReference type="GO" id="GO:0005829">
    <property type="term" value="C:cytosol"/>
    <property type="evidence" value="ECO:0007669"/>
    <property type="project" value="TreeGrafter"/>
</dbReference>
<dbReference type="EC" id="6.1.1.15" evidence="1"/>
<dbReference type="PRINTS" id="PR01046">
    <property type="entry name" value="TRNASYNTHPRO"/>
</dbReference>
<dbReference type="Gene3D" id="3.40.50.800">
    <property type="entry name" value="Anticodon-binding domain"/>
    <property type="match status" value="1"/>
</dbReference>
<evidence type="ECO:0000256" key="5">
    <source>
        <dbReference type="ARBA" id="ARBA00022840"/>
    </source>
</evidence>
<dbReference type="InterPro" id="IPR002314">
    <property type="entry name" value="aa-tRNA-synt_IIb"/>
</dbReference>
<dbReference type="Pfam" id="PF00587">
    <property type="entry name" value="tRNA-synt_2b"/>
    <property type="match status" value="1"/>
</dbReference>
<dbReference type="AlphaFoldDB" id="A0A554JDT8"/>
<dbReference type="InterPro" id="IPR045864">
    <property type="entry name" value="aa-tRNA-synth_II/BPL/LPL"/>
</dbReference>
<dbReference type="InterPro" id="IPR050062">
    <property type="entry name" value="Pro-tRNA_synthetase"/>
</dbReference>
<sequence length="419" mass="47493">MRQSQLFPKTQKTAPAYADDAGTALLVRGGFIHQVMSGVFTLGPLGFLVQQKIAAIIRREMLAIGASEILMPTLNPREIWQRSGRWEKLTGDMYQFTDASKRELGLSMTHEELHLDLLASQNLSYQDLPLAQFHIQTKYRHEPRAKSGLLRTREFTMKDLYSHHLTEADLLEFYDQVKEAYLRIFAELELPVYYTLASGGIFTDGFSHEFQSPHLLGEDQVYRCPEGDYAFNDEVRDRLETKCPTHGAELKLERTVELGNIFNLGQKFSREMAIHYTAEDGSAQPFWSASYGIGLGRALAMLALVHQDQAGLIWPISVAPYRVHLIDLTREPTEKAKVEELYCDWISQGRSVLLDDRPISAGQKFADADLLGLPYRVVVSSRTLAANQLEVKRRSADPTVVAELWPLKRQAELFDKSSN</sequence>
<dbReference type="InterPro" id="IPR036621">
    <property type="entry name" value="Anticodon-bd_dom_sf"/>
</dbReference>
<dbReference type="InterPro" id="IPR004154">
    <property type="entry name" value="Anticodon-bd"/>
</dbReference>
<dbReference type="EMBL" id="VMFD01000002">
    <property type="protein sequence ID" value="TSC66557.1"/>
    <property type="molecule type" value="Genomic_DNA"/>
</dbReference>
<dbReference type="Pfam" id="PF03129">
    <property type="entry name" value="HGTP_anticodon"/>
    <property type="match status" value="1"/>
</dbReference>
<evidence type="ECO:0000256" key="6">
    <source>
        <dbReference type="ARBA" id="ARBA00022917"/>
    </source>
</evidence>
<dbReference type="SUPFAM" id="SSF55681">
    <property type="entry name" value="Class II aaRS and biotin synthetases"/>
    <property type="match status" value="1"/>
</dbReference>
<keyword evidence="5" id="KW-0067">ATP-binding</keyword>
<evidence type="ECO:0000313" key="12">
    <source>
        <dbReference type="Proteomes" id="UP000316253"/>
    </source>
</evidence>
<dbReference type="GO" id="GO:0004827">
    <property type="term" value="F:proline-tRNA ligase activity"/>
    <property type="evidence" value="ECO:0007669"/>
    <property type="project" value="UniProtKB-EC"/>
</dbReference>
<gene>
    <name evidence="11" type="ORF">CEO22_35</name>
</gene>
<dbReference type="PROSITE" id="PS50862">
    <property type="entry name" value="AA_TRNA_LIGASE_II"/>
    <property type="match status" value="1"/>
</dbReference>
<name>A0A554JDT8_9BACT</name>
<dbReference type="Proteomes" id="UP000316253">
    <property type="component" value="Unassembled WGS sequence"/>
</dbReference>
<evidence type="ECO:0000313" key="11">
    <source>
        <dbReference type="EMBL" id="TSC66557.1"/>
    </source>
</evidence>
<keyword evidence="7" id="KW-0030">Aminoacyl-tRNA synthetase</keyword>
<comment type="catalytic activity">
    <reaction evidence="9">
        <text>tRNA(Pro) + L-proline + ATP = L-prolyl-tRNA(Pro) + AMP + diphosphate</text>
        <dbReference type="Rhea" id="RHEA:14305"/>
        <dbReference type="Rhea" id="RHEA-COMP:9700"/>
        <dbReference type="Rhea" id="RHEA-COMP:9702"/>
        <dbReference type="ChEBI" id="CHEBI:30616"/>
        <dbReference type="ChEBI" id="CHEBI:33019"/>
        <dbReference type="ChEBI" id="CHEBI:60039"/>
        <dbReference type="ChEBI" id="CHEBI:78442"/>
        <dbReference type="ChEBI" id="CHEBI:78532"/>
        <dbReference type="ChEBI" id="CHEBI:456215"/>
        <dbReference type="EC" id="6.1.1.15"/>
    </reaction>
</comment>
<dbReference type="CDD" id="cd00861">
    <property type="entry name" value="ProRS_anticodon_short"/>
    <property type="match status" value="1"/>
</dbReference>
<dbReference type="PANTHER" id="PTHR42753:SF2">
    <property type="entry name" value="PROLINE--TRNA LIGASE"/>
    <property type="match status" value="1"/>
</dbReference>
<dbReference type="GO" id="GO:0005524">
    <property type="term" value="F:ATP binding"/>
    <property type="evidence" value="ECO:0007669"/>
    <property type="project" value="UniProtKB-KW"/>
</dbReference>
<evidence type="ECO:0000256" key="4">
    <source>
        <dbReference type="ARBA" id="ARBA00022741"/>
    </source>
</evidence>
<dbReference type="SUPFAM" id="SSF52954">
    <property type="entry name" value="Class II aaRS ABD-related"/>
    <property type="match status" value="1"/>
</dbReference>
<feature type="domain" description="Aminoacyl-transfer RNA synthetases class-II family profile" evidence="10">
    <location>
        <begin position="34"/>
        <end position="315"/>
    </location>
</feature>